<dbReference type="HOGENOM" id="CLU_3130036_0_0_1"/>
<gene>
    <name evidence="1" type="ORF">CY34DRAFT_809166</name>
</gene>
<reference evidence="2" key="2">
    <citation type="submission" date="2015-01" db="EMBL/GenBank/DDBJ databases">
        <title>Evolutionary Origins and Diversification of the Mycorrhizal Mutualists.</title>
        <authorList>
            <consortium name="DOE Joint Genome Institute"/>
            <consortium name="Mycorrhizal Genomics Consortium"/>
            <person name="Kohler A."/>
            <person name="Kuo A."/>
            <person name="Nagy L.G."/>
            <person name="Floudas D."/>
            <person name="Copeland A."/>
            <person name="Barry K.W."/>
            <person name="Cichocki N."/>
            <person name="Veneault-Fourrey C."/>
            <person name="LaButti K."/>
            <person name="Lindquist E.A."/>
            <person name="Lipzen A."/>
            <person name="Lundell T."/>
            <person name="Morin E."/>
            <person name="Murat C."/>
            <person name="Riley R."/>
            <person name="Ohm R."/>
            <person name="Sun H."/>
            <person name="Tunlid A."/>
            <person name="Henrissat B."/>
            <person name="Grigoriev I.V."/>
            <person name="Hibbett D.S."/>
            <person name="Martin F."/>
        </authorList>
    </citation>
    <scope>NUCLEOTIDE SEQUENCE [LARGE SCALE GENOMIC DNA]</scope>
    <source>
        <strain evidence="2">UH-Slu-Lm8-n1</strain>
    </source>
</reference>
<keyword evidence="2" id="KW-1185">Reference proteome</keyword>
<dbReference type="AlphaFoldDB" id="A0A0C9ZM13"/>
<feature type="non-terminal residue" evidence="1">
    <location>
        <position position="50"/>
    </location>
</feature>
<dbReference type="Proteomes" id="UP000054485">
    <property type="component" value="Unassembled WGS sequence"/>
</dbReference>
<dbReference type="EMBL" id="KN835383">
    <property type="protein sequence ID" value="KIK38610.1"/>
    <property type="molecule type" value="Genomic_DNA"/>
</dbReference>
<accession>A0A0C9ZM13</accession>
<protein>
    <submittedName>
        <fullName evidence="1">Uncharacterized protein</fullName>
    </submittedName>
</protein>
<evidence type="ECO:0000313" key="1">
    <source>
        <dbReference type="EMBL" id="KIK38610.1"/>
    </source>
</evidence>
<dbReference type="InParanoid" id="A0A0C9ZM13"/>
<proteinExistence type="predicted"/>
<reference evidence="1 2" key="1">
    <citation type="submission" date="2014-04" db="EMBL/GenBank/DDBJ databases">
        <authorList>
            <consortium name="DOE Joint Genome Institute"/>
            <person name="Kuo A."/>
            <person name="Ruytinx J."/>
            <person name="Rineau F."/>
            <person name="Colpaert J."/>
            <person name="Kohler A."/>
            <person name="Nagy L.G."/>
            <person name="Floudas D."/>
            <person name="Copeland A."/>
            <person name="Barry K.W."/>
            <person name="Cichocki N."/>
            <person name="Veneault-Fourrey C."/>
            <person name="LaButti K."/>
            <person name="Lindquist E.A."/>
            <person name="Lipzen A."/>
            <person name="Lundell T."/>
            <person name="Morin E."/>
            <person name="Murat C."/>
            <person name="Sun H."/>
            <person name="Tunlid A."/>
            <person name="Henrissat B."/>
            <person name="Grigoriev I.V."/>
            <person name="Hibbett D.S."/>
            <person name="Martin F."/>
            <person name="Nordberg H.P."/>
            <person name="Cantor M.N."/>
            <person name="Hua S.X."/>
        </authorList>
    </citation>
    <scope>NUCLEOTIDE SEQUENCE [LARGE SCALE GENOMIC DNA]</scope>
    <source>
        <strain evidence="1 2">UH-Slu-Lm8-n1</strain>
    </source>
</reference>
<organism evidence="1 2">
    <name type="scientific">Suillus luteus UH-Slu-Lm8-n1</name>
    <dbReference type="NCBI Taxonomy" id="930992"/>
    <lineage>
        <taxon>Eukaryota</taxon>
        <taxon>Fungi</taxon>
        <taxon>Dikarya</taxon>
        <taxon>Basidiomycota</taxon>
        <taxon>Agaricomycotina</taxon>
        <taxon>Agaricomycetes</taxon>
        <taxon>Agaricomycetidae</taxon>
        <taxon>Boletales</taxon>
        <taxon>Suillineae</taxon>
        <taxon>Suillaceae</taxon>
        <taxon>Suillus</taxon>
    </lineage>
</organism>
<sequence length="50" mass="5466">MCQDVIAAPHHAHQVQALAEATRRSCVLAGRSVKKFSLPRVLIICVTEPL</sequence>
<name>A0A0C9ZM13_9AGAM</name>
<evidence type="ECO:0000313" key="2">
    <source>
        <dbReference type="Proteomes" id="UP000054485"/>
    </source>
</evidence>